<evidence type="ECO:0000256" key="1">
    <source>
        <dbReference type="ARBA" id="ARBA00022908"/>
    </source>
</evidence>
<organism evidence="4 5">
    <name type="scientific">Methylorubrum rhodinum</name>
    <dbReference type="NCBI Taxonomy" id="29428"/>
    <lineage>
        <taxon>Bacteria</taxon>
        <taxon>Pseudomonadati</taxon>
        <taxon>Pseudomonadota</taxon>
        <taxon>Alphaproteobacteria</taxon>
        <taxon>Hyphomicrobiales</taxon>
        <taxon>Methylobacteriaceae</taxon>
        <taxon>Methylorubrum</taxon>
    </lineage>
</organism>
<keyword evidence="2" id="KW-0233">DNA recombination</keyword>
<dbReference type="Pfam" id="PF00589">
    <property type="entry name" value="Phage_integrase"/>
    <property type="match status" value="1"/>
</dbReference>
<evidence type="ECO:0000313" key="5">
    <source>
        <dbReference type="Proteomes" id="UP000583454"/>
    </source>
</evidence>
<dbReference type="AlphaFoldDB" id="A0A840ZQ00"/>
<dbReference type="InterPro" id="IPR002104">
    <property type="entry name" value="Integrase_catalytic"/>
</dbReference>
<dbReference type="RefSeq" id="WP_246390762.1">
    <property type="nucleotide sequence ID" value="NZ_JACHOP010000017.1"/>
</dbReference>
<dbReference type="InterPro" id="IPR011010">
    <property type="entry name" value="DNA_brk_join_enz"/>
</dbReference>
<keyword evidence="1" id="KW-0229">DNA integration</keyword>
<evidence type="ECO:0000313" key="4">
    <source>
        <dbReference type="EMBL" id="MBB5758793.1"/>
    </source>
</evidence>
<evidence type="ECO:0000256" key="2">
    <source>
        <dbReference type="ARBA" id="ARBA00023172"/>
    </source>
</evidence>
<dbReference type="InterPro" id="IPR050090">
    <property type="entry name" value="Tyrosine_recombinase_XerCD"/>
</dbReference>
<dbReference type="GO" id="GO:0003677">
    <property type="term" value="F:DNA binding"/>
    <property type="evidence" value="ECO:0007669"/>
    <property type="project" value="InterPro"/>
</dbReference>
<sequence length="362" mass="41630">MSVYRPKGSPYYHYDFQFRKRRFSGTTGRRKKPEAREYEQRVKEEAKRAAENESAAAIGEMTINAAALRFWNEKAQHYRGNAKKTFKASLAWIVTQAGPDRKLSEIRGTVIADLVARRRGDGVSPATVNRTVTEPLRRVLNRARVAWEIELPLIEWKVYRLKEPDERVREMRDDEQPVILSAMPEGYRDLVRFALMSGCRLAECVNLRWSDVDWGKREISILGKGDKKASIPLTTDMRALLFPLRTHHPERVFTYPVRKKRGLRAVGDRLPITYEGMKTAWRRARGPAEVDGFRFHDLRHTAATRLLRSGANIMAVRNLLRHTDVATTAKYAHVTMDDLRESMERLGERAEGRGEGAVKVTK</sequence>
<proteinExistence type="predicted"/>
<dbReference type="GO" id="GO:0006310">
    <property type="term" value="P:DNA recombination"/>
    <property type="evidence" value="ECO:0007669"/>
    <property type="project" value="UniProtKB-KW"/>
</dbReference>
<keyword evidence="5" id="KW-1185">Reference proteome</keyword>
<evidence type="ECO:0000259" key="3">
    <source>
        <dbReference type="PROSITE" id="PS51898"/>
    </source>
</evidence>
<name>A0A840ZQ00_9HYPH</name>
<gene>
    <name evidence="4" type="ORF">HNR00_003520</name>
</gene>
<dbReference type="Proteomes" id="UP000583454">
    <property type="component" value="Unassembled WGS sequence"/>
</dbReference>
<dbReference type="InterPro" id="IPR013762">
    <property type="entry name" value="Integrase-like_cat_sf"/>
</dbReference>
<protein>
    <submittedName>
        <fullName evidence="4">Integrase</fullName>
    </submittedName>
</protein>
<feature type="domain" description="Tyr recombinase" evidence="3">
    <location>
        <begin position="166"/>
        <end position="344"/>
    </location>
</feature>
<dbReference type="GO" id="GO:0015074">
    <property type="term" value="P:DNA integration"/>
    <property type="evidence" value="ECO:0007669"/>
    <property type="project" value="UniProtKB-KW"/>
</dbReference>
<dbReference type="PANTHER" id="PTHR30349">
    <property type="entry name" value="PHAGE INTEGRASE-RELATED"/>
    <property type="match status" value="1"/>
</dbReference>
<dbReference type="PROSITE" id="PS51898">
    <property type="entry name" value="TYR_RECOMBINASE"/>
    <property type="match status" value="1"/>
</dbReference>
<reference evidence="4 5" key="1">
    <citation type="submission" date="2020-08" db="EMBL/GenBank/DDBJ databases">
        <title>Genomic Encyclopedia of Type Strains, Phase IV (KMG-IV): sequencing the most valuable type-strain genomes for metagenomic binning, comparative biology and taxonomic classification.</title>
        <authorList>
            <person name="Goeker M."/>
        </authorList>
    </citation>
    <scope>NUCLEOTIDE SEQUENCE [LARGE SCALE GENOMIC DNA]</scope>
    <source>
        <strain evidence="4 5">DSM 2163</strain>
    </source>
</reference>
<comment type="caution">
    <text evidence="4">The sequence shown here is derived from an EMBL/GenBank/DDBJ whole genome shotgun (WGS) entry which is preliminary data.</text>
</comment>
<dbReference type="SUPFAM" id="SSF56349">
    <property type="entry name" value="DNA breaking-rejoining enzymes"/>
    <property type="match status" value="1"/>
</dbReference>
<dbReference type="CDD" id="cd00796">
    <property type="entry name" value="INT_Rci_Hp1_C"/>
    <property type="match status" value="1"/>
</dbReference>
<accession>A0A840ZQ00</accession>
<dbReference type="EMBL" id="JACHOP010000017">
    <property type="protein sequence ID" value="MBB5758793.1"/>
    <property type="molecule type" value="Genomic_DNA"/>
</dbReference>
<dbReference type="PANTHER" id="PTHR30349:SF64">
    <property type="entry name" value="PROPHAGE INTEGRASE INTD-RELATED"/>
    <property type="match status" value="1"/>
</dbReference>
<dbReference type="Gene3D" id="1.10.443.10">
    <property type="entry name" value="Intergrase catalytic core"/>
    <property type="match status" value="1"/>
</dbReference>